<feature type="chain" id="PRO_5045219457" evidence="2">
    <location>
        <begin position="20"/>
        <end position="74"/>
    </location>
</feature>
<proteinExistence type="predicted"/>
<evidence type="ECO:0000256" key="2">
    <source>
        <dbReference type="SAM" id="SignalP"/>
    </source>
</evidence>
<dbReference type="Proteomes" id="UP001589775">
    <property type="component" value="Unassembled WGS sequence"/>
</dbReference>
<dbReference type="RefSeq" id="WP_378390238.1">
    <property type="nucleotide sequence ID" value="NZ_JBHLWM010000008.1"/>
</dbReference>
<feature type="region of interest" description="Disordered" evidence="1">
    <location>
        <begin position="22"/>
        <end position="45"/>
    </location>
</feature>
<evidence type="ECO:0000313" key="3">
    <source>
        <dbReference type="EMBL" id="MFC0242347.1"/>
    </source>
</evidence>
<name>A0ABV6EW49_9BRAD</name>
<reference evidence="3 4" key="1">
    <citation type="submission" date="2024-09" db="EMBL/GenBank/DDBJ databases">
        <authorList>
            <person name="Sun Q."/>
            <person name="Mori K."/>
        </authorList>
    </citation>
    <scope>NUCLEOTIDE SEQUENCE [LARGE SCALE GENOMIC DNA]</scope>
    <source>
        <strain evidence="3 4">KCTC 23279</strain>
    </source>
</reference>
<accession>A0ABV6EW49</accession>
<feature type="compositionally biased region" description="Polar residues" evidence="1">
    <location>
        <begin position="23"/>
        <end position="42"/>
    </location>
</feature>
<feature type="signal peptide" evidence="2">
    <location>
        <begin position="1"/>
        <end position="19"/>
    </location>
</feature>
<organism evidence="3 4">
    <name type="scientific">Rhodopseudomonas telluris</name>
    <dbReference type="NCBI Taxonomy" id="644215"/>
    <lineage>
        <taxon>Bacteria</taxon>
        <taxon>Pseudomonadati</taxon>
        <taxon>Pseudomonadota</taxon>
        <taxon>Alphaproteobacteria</taxon>
        <taxon>Hyphomicrobiales</taxon>
        <taxon>Nitrobacteraceae</taxon>
        <taxon>Rhodopseudomonas</taxon>
    </lineage>
</organism>
<dbReference type="EMBL" id="JBHLWM010000008">
    <property type="protein sequence ID" value="MFC0242347.1"/>
    <property type="molecule type" value="Genomic_DNA"/>
</dbReference>
<keyword evidence="4" id="KW-1185">Reference proteome</keyword>
<evidence type="ECO:0000256" key="1">
    <source>
        <dbReference type="SAM" id="MobiDB-lite"/>
    </source>
</evidence>
<comment type="caution">
    <text evidence="3">The sequence shown here is derived from an EMBL/GenBank/DDBJ whole genome shotgun (WGS) entry which is preliminary data.</text>
</comment>
<keyword evidence="2" id="KW-0732">Signal</keyword>
<sequence>MLRTALILSAIAIAATAHAQGVKQASTSGAVRPTGQTAQPSRPTAIRTIPTIALPPGKAIQRTYRDGKLQSSTR</sequence>
<gene>
    <name evidence="3" type="ORF">ACFFJ6_17790</name>
</gene>
<evidence type="ECO:0000313" key="4">
    <source>
        <dbReference type="Proteomes" id="UP001589775"/>
    </source>
</evidence>
<protein>
    <submittedName>
        <fullName evidence="3">Uncharacterized protein</fullName>
    </submittedName>
</protein>